<comment type="caution">
    <text evidence="1">The sequence shown here is derived from an EMBL/GenBank/DDBJ whole genome shotgun (WGS) entry which is preliminary data.</text>
</comment>
<gene>
    <name evidence="1" type="ORF">COT04_02330</name>
</gene>
<evidence type="ECO:0000313" key="1">
    <source>
        <dbReference type="EMBL" id="PIU33009.1"/>
    </source>
</evidence>
<dbReference type="EMBL" id="PEXA01000064">
    <property type="protein sequence ID" value="PIU33009.1"/>
    <property type="molecule type" value="Genomic_DNA"/>
</dbReference>
<proteinExistence type="predicted"/>
<accession>A0A2M6YPE9</accession>
<evidence type="ECO:0000313" key="2">
    <source>
        <dbReference type="Proteomes" id="UP000229559"/>
    </source>
</evidence>
<protein>
    <submittedName>
        <fullName evidence="1">Uncharacterized protein</fullName>
    </submittedName>
</protein>
<reference evidence="2" key="1">
    <citation type="submission" date="2017-09" db="EMBL/GenBank/DDBJ databases">
        <title>Depth-based differentiation of microbial function through sediment-hosted aquifers and enrichment of novel symbionts in the deep terrestrial subsurface.</title>
        <authorList>
            <person name="Probst A.J."/>
            <person name="Ladd B."/>
            <person name="Jarett J.K."/>
            <person name="Geller-Mcgrath D.E."/>
            <person name="Sieber C.M.K."/>
            <person name="Emerson J.B."/>
            <person name="Anantharaman K."/>
            <person name="Thomas B.C."/>
            <person name="Malmstrom R."/>
            <person name="Stieglmeier M."/>
            <person name="Klingl A."/>
            <person name="Woyke T."/>
            <person name="Ryan C.M."/>
            <person name="Banfield J.F."/>
        </authorList>
    </citation>
    <scope>NUCLEOTIDE SEQUENCE [LARGE SCALE GENOMIC DNA]</scope>
</reference>
<sequence length="293" mass="34614">MVERLKYNAEEIVNNSKRLAKVDVFEKKSPLKEYFPSQTEILLEEMCISFRTKLEQAYVNPINETKLVRLSKPVVVTNRYTGEKNLLAMQYTRFSPLHDLGEVVEVYRKNNQRSSRKSSEKIVDEIYRRVREKNNGKWDTFREITNVEFIPDVKVGKWRKQFYFALFRLGEKTPEQEIKPFEIWDRGRVGGNLPDVHITFTREPLFVIGHRRLRIEGKEKSDNIYISFPRVWNETISSIEEAQRLCLVNKLDKSEFKQVCDSSGLDFEVSMDSDLTLSFIQRYLNNRCFGTTL</sequence>
<dbReference type="AlphaFoldDB" id="A0A2M6YPE9"/>
<dbReference type="Proteomes" id="UP000229559">
    <property type="component" value="Unassembled WGS sequence"/>
</dbReference>
<organism evidence="1 2">
    <name type="scientific">Candidatus Shapirobacteria bacterium CG07_land_8_20_14_0_80_39_12</name>
    <dbReference type="NCBI Taxonomy" id="1974480"/>
    <lineage>
        <taxon>Bacteria</taxon>
        <taxon>Candidatus Shapironibacteriota</taxon>
    </lineage>
</organism>
<name>A0A2M6YPE9_9BACT</name>